<dbReference type="Proteomes" id="UP000257055">
    <property type="component" value="Unassembled WGS sequence"/>
</dbReference>
<dbReference type="InterPro" id="IPR053163">
    <property type="entry name" value="HTH-type_regulator_Rgg"/>
</dbReference>
<sequence>MENKRTGEVLRELRENSNQSVKDFYGGIISEHYGYRVETCRQQLSQVIFQQILDKHSVTLSEFEFIKNSYQLKESDYVVRDFVSVMLTSNVKELRLFAKNLAKESHPEQSYYKYFIEIALTRSRYLHQNQLEKMRKSMETIWNDLLKKEQWTYIELVVVSNLICVFDSDYRDSIVNRIFKSLNKYASYQESAKVRILAFRNYCEVLFLDHSYQKVRNFSKKILCEALKRQDGLLKCECEFQLCKLEWMQTWGQKKQISEKVSEILWVLKFMQQSSLERWMRNEWMQWVEQEIQHC</sequence>
<reference evidence="3" key="1">
    <citation type="submission" date="2015-04" db="EMBL/GenBank/DDBJ databases">
        <authorList>
            <person name="Schardt J."/>
            <person name="Mueller-Herbst S."/>
            <person name="Scherer S."/>
            <person name="Huptas C."/>
        </authorList>
    </citation>
    <scope>NUCLEOTIDE SEQUENCE [LARGE SCALE GENOMIC DNA]</scope>
    <source>
        <strain evidence="3">Kiel-L1</strain>
    </source>
</reference>
<accession>A0A3D8TR86</accession>
<dbReference type="EMBL" id="LARY01000002">
    <property type="protein sequence ID" value="RDX01187.1"/>
    <property type="molecule type" value="Genomic_DNA"/>
</dbReference>
<organism evidence="2 3">
    <name type="scientific">Listeria kieliensis</name>
    <dbReference type="NCBI Taxonomy" id="1621700"/>
    <lineage>
        <taxon>Bacteria</taxon>
        <taxon>Bacillati</taxon>
        <taxon>Bacillota</taxon>
        <taxon>Bacilli</taxon>
        <taxon>Bacillales</taxon>
        <taxon>Listeriaceae</taxon>
        <taxon>Listeria</taxon>
    </lineage>
</organism>
<name>A0A3D8TR86_9LIST</name>
<dbReference type="InterPro" id="IPR010982">
    <property type="entry name" value="Lambda_DNA-bd_dom_sf"/>
</dbReference>
<feature type="domain" description="HTH-type transcriptional regulator Rgg C-terminal" evidence="1">
    <location>
        <begin position="101"/>
        <end position="277"/>
    </location>
</feature>
<dbReference type="AlphaFoldDB" id="A0A3D8TR86"/>
<proteinExistence type="predicted"/>
<dbReference type="InterPro" id="IPR011990">
    <property type="entry name" value="TPR-like_helical_dom_sf"/>
</dbReference>
<evidence type="ECO:0000313" key="3">
    <source>
        <dbReference type="Proteomes" id="UP000257055"/>
    </source>
</evidence>
<dbReference type="Pfam" id="PF21259">
    <property type="entry name" value="Rgg_C"/>
    <property type="match status" value="1"/>
</dbReference>
<dbReference type="Gene3D" id="1.25.40.10">
    <property type="entry name" value="Tetratricopeptide repeat domain"/>
    <property type="match status" value="1"/>
</dbReference>
<comment type="caution">
    <text evidence="2">The sequence shown here is derived from an EMBL/GenBank/DDBJ whole genome shotgun (WGS) entry which is preliminary data.</text>
</comment>
<keyword evidence="3" id="KW-1185">Reference proteome</keyword>
<evidence type="ECO:0000259" key="1">
    <source>
        <dbReference type="Pfam" id="PF21259"/>
    </source>
</evidence>
<dbReference type="PANTHER" id="PTHR37038">
    <property type="entry name" value="TRANSCRIPTIONAL REGULATOR-RELATED"/>
    <property type="match status" value="1"/>
</dbReference>
<gene>
    <name evidence="2" type="ORF">UR08_09610</name>
</gene>
<evidence type="ECO:0000313" key="2">
    <source>
        <dbReference type="EMBL" id="RDX01187.1"/>
    </source>
</evidence>
<protein>
    <recommendedName>
        <fullName evidence="1">HTH-type transcriptional regulator Rgg C-terminal domain-containing protein</fullName>
    </recommendedName>
</protein>
<dbReference type="InterPro" id="IPR010057">
    <property type="entry name" value="Transcription_activator_Rgg_C"/>
</dbReference>
<dbReference type="RefSeq" id="WP_115753437.1">
    <property type="nucleotide sequence ID" value="NZ_LARY01000002.1"/>
</dbReference>
<dbReference type="SUPFAM" id="SSF47413">
    <property type="entry name" value="lambda repressor-like DNA-binding domains"/>
    <property type="match status" value="1"/>
</dbReference>
<dbReference type="GO" id="GO:0003677">
    <property type="term" value="F:DNA binding"/>
    <property type="evidence" value="ECO:0007669"/>
    <property type="project" value="InterPro"/>
</dbReference>